<evidence type="ECO:0000313" key="2">
    <source>
        <dbReference type="Proteomes" id="UP000041254"/>
    </source>
</evidence>
<dbReference type="AlphaFoldDB" id="A0A0G4FUQ2"/>
<dbReference type="InParanoid" id="A0A0G4FUQ2"/>
<keyword evidence="2" id="KW-1185">Reference proteome</keyword>
<gene>
    <name evidence="1" type="ORF">Vbra_16268</name>
</gene>
<organism evidence="1 2">
    <name type="scientific">Vitrella brassicaformis (strain CCMP3155)</name>
    <dbReference type="NCBI Taxonomy" id="1169540"/>
    <lineage>
        <taxon>Eukaryota</taxon>
        <taxon>Sar</taxon>
        <taxon>Alveolata</taxon>
        <taxon>Colpodellida</taxon>
        <taxon>Vitrellaceae</taxon>
        <taxon>Vitrella</taxon>
    </lineage>
</organism>
<proteinExistence type="predicted"/>
<reference evidence="1 2" key="1">
    <citation type="submission" date="2014-11" db="EMBL/GenBank/DDBJ databases">
        <authorList>
            <person name="Zhu J."/>
            <person name="Qi W."/>
            <person name="Song R."/>
        </authorList>
    </citation>
    <scope>NUCLEOTIDE SEQUENCE [LARGE SCALE GENOMIC DNA]</scope>
</reference>
<protein>
    <submittedName>
        <fullName evidence="1">Uncharacterized protein</fullName>
    </submittedName>
</protein>
<name>A0A0G4FUQ2_VITBC</name>
<sequence length="203" mass="22367">MPRKEINQYIPPSQTGRGGGFATFAVNPTRHEGHPYLPSTITDAQLEAGITAVGQAATPEMRDIAVDLCRLIVPLVRLDIMNVGAVVVQHQQQQQTGCLKTGVIRALNMGGGQWHVCLDLTYVPYTLRPCEGFKHIVEYKTRAFGHVSVYDHYEYPQEVLMTQYPQSILAAIAAEHVRVAGVLNLAERPNVQPIAAATQLARR</sequence>
<dbReference type="VEuPathDB" id="CryptoDB:Vbra_16268"/>
<dbReference type="EMBL" id="CDMY01000506">
    <property type="protein sequence ID" value="CEM18675.1"/>
    <property type="molecule type" value="Genomic_DNA"/>
</dbReference>
<accession>A0A0G4FUQ2</accession>
<evidence type="ECO:0000313" key="1">
    <source>
        <dbReference type="EMBL" id="CEM18675.1"/>
    </source>
</evidence>
<dbReference type="Proteomes" id="UP000041254">
    <property type="component" value="Unassembled WGS sequence"/>
</dbReference>